<dbReference type="OrthoDB" id="6419466at2"/>
<gene>
    <name evidence="1" type="ORF">EV700_1068</name>
</gene>
<keyword evidence="2" id="KW-1185">Reference proteome</keyword>
<organism evidence="1 2">
    <name type="scientific">Fluviicoccus keumensis</name>
    <dbReference type="NCBI Taxonomy" id="1435465"/>
    <lineage>
        <taxon>Bacteria</taxon>
        <taxon>Pseudomonadati</taxon>
        <taxon>Pseudomonadota</taxon>
        <taxon>Gammaproteobacteria</taxon>
        <taxon>Moraxellales</taxon>
        <taxon>Moraxellaceae</taxon>
        <taxon>Fluviicoccus</taxon>
    </lineage>
</organism>
<dbReference type="AlphaFoldDB" id="A0A4V2G6B2"/>
<name>A0A4V2G6B2_9GAMM</name>
<comment type="caution">
    <text evidence="1">The sequence shown here is derived from an EMBL/GenBank/DDBJ whole genome shotgun (WGS) entry which is preliminary data.</text>
</comment>
<sequence>MDIKQLTDIVYEDLNPVITKVCFAAEHNIALTLECDDWQGGADRRKFLLLCDLVRESTITVGDAGYLDFCDDHPVLQGHKGPQGELYFSSAPVFPESVFFKAHDILGKYLKDWLDPSTFLNGSPENLKKYLLSGNGLLARGPFGPLEALAKGLSNELRLNLVPTVTLHEAWKALIIDSSWMICKTVHVQEIND</sequence>
<protein>
    <submittedName>
        <fullName evidence="1">Uncharacterized protein</fullName>
    </submittedName>
</protein>
<evidence type="ECO:0000313" key="1">
    <source>
        <dbReference type="EMBL" id="RZU48096.1"/>
    </source>
</evidence>
<evidence type="ECO:0000313" key="2">
    <source>
        <dbReference type="Proteomes" id="UP000292423"/>
    </source>
</evidence>
<dbReference type="RefSeq" id="WP_130411417.1">
    <property type="nucleotide sequence ID" value="NZ_SHKX01000010.1"/>
</dbReference>
<accession>A0A4V2G6B2</accession>
<dbReference type="EMBL" id="SHKX01000010">
    <property type="protein sequence ID" value="RZU48096.1"/>
    <property type="molecule type" value="Genomic_DNA"/>
</dbReference>
<proteinExistence type="predicted"/>
<dbReference type="Proteomes" id="UP000292423">
    <property type="component" value="Unassembled WGS sequence"/>
</dbReference>
<reference evidence="1 2" key="1">
    <citation type="submission" date="2019-02" db="EMBL/GenBank/DDBJ databases">
        <title>Genomic Encyclopedia of Type Strains, Phase IV (KMG-IV): sequencing the most valuable type-strain genomes for metagenomic binning, comparative biology and taxonomic classification.</title>
        <authorList>
            <person name="Goeker M."/>
        </authorList>
    </citation>
    <scope>NUCLEOTIDE SEQUENCE [LARGE SCALE GENOMIC DNA]</scope>
    <source>
        <strain evidence="1 2">DSM 105135</strain>
    </source>
</reference>